<dbReference type="PANTHER" id="PTHR13939:SF0">
    <property type="entry name" value="NMN AMIDOHYDROLASE-LIKE PROTEIN YFAY"/>
    <property type="match status" value="1"/>
</dbReference>
<dbReference type="OrthoDB" id="9801454at2"/>
<dbReference type="Pfam" id="PF02464">
    <property type="entry name" value="CinA"/>
    <property type="match status" value="1"/>
</dbReference>
<dbReference type="Pfam" id="PF00994">
    <property type="entry name" value="MoCF_biosynth"/>
    <property type="match status" value="1"/>
</dbReference>
<dbReference type="InterPro" id="IPR008135">
    <property type="entry name" value="Competence-induced_CinA"/>
</dbReference>
<dbReference type="AlphaFoldDB" id="J3CM63"/>
<dbReference type="SUPFAM" id="SSF142433">
    <property type="entry name" value="CinA-like"/>
    <property type="match status" value="1"/>
</dbReference>
<gene>
    <name evidence="3" type="ORF">PMI13_01189</name>
</gene>
<evidence type="ECO:0000256" key="1">
    <source>
        <dbReference type="HAMAP-Rule" id="MF_00226"/>
    </source>
</evidence>
<dbReference type="HAMAP" id="MF_00226_B">
    <property type="entry name" value="CinA_B"/>
    <property type="match status" value="1"/>
</dbReference>
<comment type="similarity">
    <text evidence="1">Belongs to the CinA family.</text>
</comment>
<evidence type="ECO:0000313" key="4">
    <source>
        <dbReference type="Proteomes" id="UP000007509"/>
    </source>
</evidence>
<dbReference type="CDD" id="cd00885">
    <property type="entry name" value="cinA"/>
    <property type="match status" value="1"/>
</dbReference>
<dbReference type="InterPro" id="IPR036653">
    <property type="entry name" value="CinA-like_C"/>
</dbReference>
<dbReference type="Proteomes" id="UP000007509">
    <property type="component" value="Unassembled WGS sequence"/>
</dbReference>
<feature type="domain" description="MoaB/Mog" evidence="2">
    <location>
        <begin position="5"/>
        <end position="173"/>
    </location>
</feature>
<dbReference type="InterPro" id="IPR001453">
    <property type="entry name" value="MoaB/Mog_dom"/>
</dbReference>
<reference evidence="3 4" key="1">
    <citation type="journal article" date="2012" name="J. Bacteriol.">
        <title>Twenty-one genome sequences from Pseudomonas species and 19 genome sequences from diverse bacteria isolated from the rhizosphere and endosphere of Populus deltoides.</title>
        <authorList>
            <person name="Brown S.D."/>
            <person name="Utturkar S.M."/>
            <person name="Klingeman D.M."/>
            <person name="Johnson C.M."/>
            <person name="Martin S.L."/>
            <person name="Land M.L."/>
            <person name="Lu T.Y."/>
            <person name="Schadt C.W."/>
            <person name="Doktycz M.J."/>
            <person name="Pelletier D.A."/>
        </authorList>
    </citation>
    <scope>NUCLEOTIDE SEQUENCE [LARGE SCALE GENOMIC DNA]</scope>
    <source>
        <strain evidence="3 4">CF314</strain>
    </source>
</reference>
<dbReference type="PIRSF" id="PIRSF006728">
    <property type="entry name" value="CinA"/>
    <property type="match status" value="1"/>
</dbReference>
<keyword evidence="4" id="KW-1185">Reference proteome</keyword>
<evidence type="ECO:0000313" key="3">
    <source>
        <dbReference type="EMBL" id="EJL74449.1"/>
    </source>
</evidence>
<dbReference type="NCBIfam" id="TIGR00199">
    <property type="entry name" value="PncC_domain"/>
    <property type="match status" value="1"/>
</dbReference>
<dbReference type="Gene3D" id="3.90.950.20">
    <property type="entry name" value="CinA-like"/>
    <property type="match status" value="1"/>
</dbReference>
<dbReference type="SUPFAM" id="SSF53218">
    <property type="entry name" value="Molybdenum cofactor biosynthesis proteins"/>
    <property type="match status" value="1"/>
</dbReference>
<dbReference type="NCBIfam" id="TIGR00177">
    <property type="entry name" value="molyb_syn"/>
    <property type="match status" value="1"/>
</dbReference>
<dbReference type="PANTHER" id="PTHR13939">
    <property type="entry name" value="NICOTINAMIDE-NUCLEOTIDE AMIDOHYDROLASE PNCC"/>
    <property type="match status" value="1"/>
</dbReference>
<dbReference type="PATRIC" id="fig|1144316.3.peg.1192"/>
<dbReference type="Pfam" id="PF18146">
    <property type="entry name" value="CinA_KH"/>
    <property type="match status" value="1"/>
</dbReference>
<dbReference type="InterPro" id="IPR008136">
    <property type="entry name" value="CinA_C"/>
</dbReference>
<dbReference type="InterPro" id="IPR036425">
    <property type="entry name" value="MoaB/Mog-like_dom_sf"/>
</dbReference>
<name>J3CM63_9FLAO</name>
<proteinExistence type="inferred from homology"/>
<dbReference type="RefSeq" id="WP_007841587.1">
    <property type="nucleotide sequence ID" value="NZ_AKJY01000014.1"/>
</dbReference>
<protein>
    <recommendedName>
        <fullName evidence="1">CinA-like protein</fullName>
    </recommendedName>
</protein>
<organism evidence="3 4">
    <name type="scientific">Chryseobacterium populi</name>
    <dbReference type="NCBI Taxonomy" id="1144316"/>
    <lineage>
        <taxon>Bacteria</taxon>
        <taxon>Pseudomonadati</taxon>
        <taxon>Bacteroidota</taxon>
        <taxon>Flavobacteriia</taxon>
        <taxon>Flavobacteriales</taxon>
        <taxon>Weeksellaceae</taxon>
        <taxon>Chryseobacterium group</taxon>
        <taxon>Chryseobacterium</taxon>
    </lineage>
</organism>
<dbReference type="EMBL" id="AKJY01000014">
    <property type="protein sequence ID" value="EJL74449.1"/>
    <property type="molecule type" value="Genomic_DNA"/>
</dbReference>
<accession>J3CM63</accession>
<dbReference type="NCBIfam" id="TIGR00200">
    <property type="entry name" value="cinA_nterm"/>
    <property type="match status" value="1"/>
</dbReference>
<dbReference type="Gene3D" id="3.40.980.10">
    <property type="entry name" value="MoaB/Mog-like domain"/>
    <property type="match status" value="1"/>
</dbReference>
<dbReference type="InterPro" id="IPR041424">
    <property type="entry name" value="CinA_KH"/>
</dbReference>
<dbReference type="SMART" id="SM00852">
    <property type="entry name" value="MoCF_biosynth"/>
    <property type="match status" value="1"/>
</dbReference>
<comment type="caution">
    <text evidence="3">The sequence shown here is derived from an EMBL/GenBank/DDBJ whole genome shotgun (WGS) entry which is preliminary data.</text>
</comment>
<sequence>MENAVLITIGDEILSGNTVDTNSNFIATELKNIGIRVSQIFTISDEIETIKNTLQSAFEMGDLVITTGGLGPTRDDKTKKALAEFFNDEITLDEVTFEHLRGYMERRGRLDILERNREQAFVPAKSTVFQNQYGTAPCMMMKLDGKLSFSLPGVPYEVKPLVKDQIIPYLKEHFNLNYIVTRIISVVGIPESILADMIENWELTLPENLTLSYLPIGTRVKLRLTATGDNERVLQQQLEEEIEKLFPLIGDSIVATTEDKIEKILGELLSERKMTISTAESCTGGELARLITSNSGSSQYFMGGIVPYATEKKIEILKVSKNTVDQYTVVSEQVAQEMAKGCQQLFDTDISLSTTGVAGPGKGEDGKEVGTVFYTIRVKDQERTFKLYMPHLERADFIYFVSQKMIQDLVRILVNG</sequence>
<evidence type="ECO:0000259" key="2">
    <source>
        <dbReference type="SMART" id="SM00852"/>
    </source>
</evidence>
<dbReference type="InterPro" id="IPR050101">
    <property type="entry name" value="CinA"/>
</dbReference>